<dbReference type="SUPFAM" id="SSF53448">
    <property type="entry name" value="Nucleotide-diphospho-sugar transferases"/>
    <property type="match status" value="1"/>
</dbReference>
<dbReference type="Pfam" id="PF00535">
    <property type="entry name" value="Glycos_transf_2"/>
    <property type="match status" value="1"/>
</dbReference>
<dbReference type="InterPro" id="IPR051612">
    <property type="entry name" value="Teichoic_Acid_Biosynth"/>
</dbReference>
<gene>
    <name evidence="8" type="ORF">X560_0245</name>
</gene>
<dbReference type="InterPro" id="IPR043149">
    <property type="entry name" value="TagF_N"/>
</dbReference>
<dbReference type="Gene3D" id="3.40.50.12580">
    <property type="match status" value="1"/>
</dbReference>
<evidence type="ECO:0000313" key="8">
    <source>
        <dbReference type="EMBL" id="KMT61178.1"/>
    </source>
</evidence>
<keyword evidence="5" id="KW-0777">Teichoic acid biosynthesis</keyword>
<dbReference type="PATRIC" id="fig|1430899.3.peg.246"/>
<keyword evidence="3" id="KW-1003">Cell membrane</keyword>
<dbReference type="GO" id="GO:0019350">
    <property type="term" value="P:teichoic acid biosynthetic process"/>
    <property type="evidence" value="ECO:0007669"/>
    <property type="project" value="UniProtKB-KW"/>
</dbReference>
<dbReference type="RefSeq" id="WP_059139827.1">
    <property type="nucleotide sequence ID" value="NZ_KQ130610.1"/>
</dbReference>
<dbReference type="InterPro" id="IPR007554">
    <property type="entry name" value="Glycerophosphate_synth"/>
</dbReference>
<evidence type="ECO:0000256" key="6">
    <source>
        <dbReference type="ARBA" id="ARBA00023136"/>
    </source>
</evidence>
<reference evidence="8 9" key="1">
    <citation type="journal article" date="2015" name="Genome Biol. Evol.">
        <title>Comparative Genomics of Listeria Sensu Lato: Genus-Wide Differences in Evolutionary Dynamics and the Progressive Gain of Complex, Potentially Pathogenicity-Related Traits through Lateral Gene Transfer.</title>
        <authorList>
            <person name="Chiara M."/>
            <person name="Caruso M."/>
            <person name="D'Erchia A.M."/>
            <person name="Manzari C."/>
            <person name="Fraccalvieri R."/>
            <person name="Goffredo E."/>
            <person name="Latorre L."/>
            <person name="Miccolupo A."/>
            <person name="Padalino I."/>
            <person name="Santagada G."/>
            <person name="Chiocco D."/>
            <person name="Pesole G."/>
            <person name="Horner D.S."/>
            <person name="Parisi A."/>
        </authorList>
    </citation>
    <scope>NUCLEOTIDE SEQUENCE [LARGE SCALE GENOMIC DNA]</scope>
    <source>
        <strain evidence="8 9">1991</strain>
    </source>
</reference>
<keyword evidence="4 8" id="KW-0808">Transferase</keyword>
<evidence type="ECO:0000256" key="1">
    <source>
        <dbReference type="ARBA" id="ARBA00004202"/>
    </source>
</evidence>
<evidence type="ECO:0000256" key="4">
    <source>
        <dbReference type="ARBA" id="ARBA00022679"/>
    </source>
</evidence>
<dbReference type="EMBL" id="AZHO01000004">
    <property type="protein sequence ID" value="KMT61178.1"/>
    <property type="molecule type" value="Genomic_DNA"/>
</dbReference>
<dbReference type="Gene3D" id="3.40.50.11820">
    <property type="match status" value="1"/>
</dbReference>
<evidence type="ECO:0000256" key="3">
    <source>
        <dbReference type="ARBA" id="ARBA00022475"/>
    </source>
</evidence>
<dbReference type="CDD" id="cd00761">
    <property type="entry name" value="Glyco_tranf_GTA_type"/>
    <property type="match status" value="1"/>
</dbReference>
<comment type="caution">
    <text evidence="8">The sequence shown here is derived from an EMBL/GenBank/DDBJ whole genome shotgun (WGS) entry which is preliminary data.</text>
</comment>
<dbReference type="GO" id="GO:0047355">
    <property type="term" value="F:CDP-glycerol glycerophosphotransferase activity"/>
    <property type="evidence" value="ECO:0007669"/>
    <property type="project" value="InterPro"/>
</dbReference>
<proteinExistence type="inferred from homology"/>
<sequence length="785" mass="91183">MSYEIIKKSSLENVLVSIITPVYNVVTYIDETISSVLKQTQEGIELILVDDGSTDGSYEKIVEYAEQHKNITVIRQENAGPGTARNVGLEVAKGQYVSFLDSDDVLPEKAVEFLYQAAVSENVGVVTGISVSFNSTRSWFIQGHYQRGVFKKGRKTVVKNPEMMYTLGPCNKLYRFDVVQNLRFPTEIKVGEDQPFVLEAYLASKDIYTVDEIIYNYRAREDSEDVSLSQIVKSNPYKSFSDLLRSIQLSLPLFDKYISNQVMREKTIEYYLSRMLSADLWAAFRGILLEGNASDQKNAFFGITELIEFIPEQIYNRLEFLHRMISYEIVNRYTYIKKEVRGDYLNMLQTAYSKMNPGAMNTILSVGASKEVRASIEAAKHNSLQPILNLLAKRKILQTLKDAKERFVSQTWMNFKRKNQRFYAKRIAFPFYKAFYRTENKIVFLTNKHTKMQDSFLGIYEELLKQKKDYKIIGHLKQPNRSFSELLRLYKDVATAKYIFLDDYYFQLYGTKAKTSTEVIQLWHAAGAFKKFGFSSIGSLDSNTEEFERAAHSLYSKVVVSSKEIVPFYADAFHVPEKNVLPLGVPRTDKFFDEDYKEYVHAYFEGKYPLTKGKKVITYAPTFRGGPSERQTFLMQLNIRRLIEKLGDEYVIILKMHPSVTRGVGIPYDLQEQAYNMSKEDINDVLIYTDILITDYSSVVFDFSIMEKPTIFYTYDLKDYLEERNFYYQFEDFVPGPIVRTNDELIEEIKTMKNYDVEKIRTFKNRFFDDTDGCASERIVRELIQ</sequence>
<feature type="domain" description="Glycosyltransferase 2-like" evidence="7">
    <location>
        <begin position="17"/>
        <end position="181"/>
    </location>
</feature>
<name>A0A0J8GKA2_9LIST</name>
<comment type="subcellular location">
    <subcellularLocation>
        <location evidence="1">Cell membrane</location>
        <topology evidence="1">Peripheral membrane protein</topology>
    </subcellularLocation>
</comment>
<dbReference type="SUPFAM" id="SSF53756">
    <property type="entry name" value="UDP-Glycosyltransferase/glycogen phosphorylase"/>
    <property type="match status" value="1"/>
</dbReference>
<evidence type="ECO:0000256" key="5">
    <source>
        <dbReference type="ARBA" id="ARBA00022944"/>
    </source>
</evidence>
<protein>
    <submittedName>
        <fullName evidence="8">Glycosyl transferase family protein</fullName>
    </submittedName>
</protein>
<comment type="similarity">
    <text evidence="2">Belongs to the CDP-glycerol glycerophosphotransferase family.</text>
</comment>
<organism evidence="8 9">
    <name type="scientific">Listeria fleischmannii 1991</name>
    <dbReference type="NCBI Taxonomy" id="1430899"/>
    <lineage>
        <taxon>Bacteria</taxon>
        <taxon>Bacillati</taxon>
        <taxon>Bacillota</taxon>
        <taxon>Bacilli</taxon>
        <taxon>Bacillales</taxon>
        <taxon>Listeriaceae</taxon>
        <taxon>Listeria</taxon>
    </lineage>
</organism>
<evidence type="ECO:0000259" key="7">
    <source>
        <dbReference type="Pfam" id="PF00535"/>
    </source>
</evidence>
<dbReference type="GO" id="GO:0005886">
    <property type="term" value="C:plasma membrane"/>
    <property type="evidence" value="ECO:0007669"/>
    <property type="project" value="UniProtKB-SubCell"/>
</dbReference>
<evidence type="ECO:0000256" key="2">
    <source>
        <dbReference type="ARBA" id="ARBA00010488"/>
    </source>
</evidence>
<dbReference type="PANTHER" id="PTHR37316:SF2">
    <property type="entry name" value="TEICHOIC ACID RIBITOL-PHOSPHATE POLYMERASE TARK"/>
    <property type="match status" value="1"/>
</dbReference>
<dbReference type="InterPro" id="IPR001173">
    <property type="entry name" value="Glyco_trans_2-like"/>
</dbReference>
<dbReference type="Gene3D" id="3.90.550.10">
    <property type="entry name" value="Spore Coat Polysaccharide Biosynthesis Protein SpsA, Chain A"/>
    <property type="match status" value="1"/>
</dbReference>
<dbReference type="PANTHER" id="PTHR37316">
    <property type="entry name" value="TEICHOIC ACID GLYCEROL-PHOSPHATE PRIMASE"/>
    <property type="match status" value="1"/>
</dbReference>
<dbReference type="InterPro" id="IPR043148">
    <property type="entry name" value="TagF_C"/>
</dbReference>
<dbReference type="AlphaFoldDB" id="A0A0J8GKA2"/>
<accession>A0A0J8GKA2</accession>
<dbReference type="Proteomes" id="UP000052258">
    <property type="component" value="Unassembled WGS sequence"/>
</dbReference>
<dbReference type="Pfam" id="PF04464">
    <property type="entry name" value="Glyphos_transf"/>
    <property type="match status" value="1"/>
</dbReference>
<dbReference type="OrthoDB" id="9811865at2"/>
<keyword evidence="6" id="KW-0472">Membrane</keyword>
<dbReference type="InterPro" id="IPR029044">
    <property type="entry name" value="Nucleotide-diphossugar_trans"/>
</dbReference>
<evidence type="ECO:0000313" key="9">
    <source>
        <dbReference type="Proteomes" id="UP000052258"/>
    </source>
</evidence>
<keyword evidence="9" id="KW-1185">Reference proteome</keyword>